<organism evidence="1 2">
    <name type="scientific">Allacma fusca</name>
    <dbReference type="NCBI Taxonomy" id="39272"/>
    <lineage>
        <taxon>Eukaryota</taxon>
        <taxon>Metazoa</taxon>
        <taxon>Ecdysozoa</taxon>
        <taxon>Arthropoda</taxon>
        <taxon>Hexapoda</taxon>
        <taxon>Collembola</taxon>
        <taxon>Symphypleona</taxon>
        <taxon>Sminthuridae</taxon>
        <taxon>Allacma</taxon>
    </lineage>
</organism>
<reference evidence="1" key="1">
    <citation type="submission" date="2021-06" db="EMBL/GenBank/DDBJ databases">
        <authorList>
            <person name="Hodson N. C."/>
            <person name="Mongue J. A."/>
            <person name="Jaron S. K."/>
        </authorList>
    </citation>
    <scope>NUCLEOTIDE SEQUENCE</scope>
</reference>
<dbReference type="Proteomes" id="UP000708208">
    <property type="component" value="Unassembled WGS sequence"/>
</dbReference>
<name>A0A8J2KEM2_9HEXA</name>
<gene>
    <name evidence="1" type="ORF">AFUS01_LOCUS23618</name>
</gene>
<keyword evidence="2" id="KW-1185">Reference proteome</keyword>
<protein>
    <submittedName>
        <fullName evidence="1">Uncharacterized protein</fullName>
    </submittedName>
</protein>
<accession>A0A8J2KEM2</accession>
<comment type="caution">
    <text evidence="1">The sequence shown here is derived from an EMBL/GenBank/DDBJ whole genome shotgun (WGS) entry which is preliminary data.</text>
</comment>
<sequence>MDNNRPFPYLAPALRRRRPWNLRFGYVTVRIRLNGMVHDHIIPDAISVNVRARGRACTRRFSRVDLRNMIRELFHQDLLFDFDYNPIELIIMEIHNFYFANGDRLLVIRRESRTARVRIPIAVVDDFLDTFGFIPAEFIDRVYNITVRLIYECFATQSFYVRAMAQEPIFPGLDPALAAIRPPEMRPPFRSIFLQFQRPRHAVRRRPRIVVTVAANERNIIRFLHINDFDQRLNELIFQNLTDFAHGNSAIVIEFHQHFNEEGAQLIIARRRDRTTRVYRPMAIIDEFLQLLRLNYADFA</sequence>
<dbReference type="EMBL" id="CAJVCH010286285">
    <property type="protein sequence ID" value="CAG7784965.1"/>
    <property type="molecule type" value="Genomic_DNA"/>
</dbReference>
<proteinExistence type="predicted"/>
<dbReference type="AlphaFoldDB" id="A0A8J2KEM2"/>
<evidence type="ECO:0000313" key="1">
    <source>
        <dbReference type="EMBL" id="CAG7784965.1"/>
    </source>
</evidence>
<evidence type="ECO:0000313" key="2">
    <source>
        <dbReference type="Proteomes" id="UP000708208"/>
    </source>
</evidence>